<keyword evidence="2" id="KW-1185">Reference proteome</keyword>
<dbReference type="OrthoDB" id="7778111at2"/>
<dbReference type="AlphaFoldDB" id="A0A1I3A202"/>
<organism evidence="1 2">
    <name type="scientific">Paracoccus aminovorans</name>
    <dbReference type="NCBI Taxonomy" id="34004"/>
    <lineage>
        <taxon>Bacteria</taxon>
        <taxon>Pseudomonadati</taxon>
        <taxon>Pseudomonadota</taxon>
        <taxon>Alphaproteobacteria</taxon>
        <taxon>Rhodobacterales</taxon>
        <taxon>Paracoccaceae</taxon>
        <taxon>Paracoccus</taxon>
    </lineage>
</organism>
<dbReference type="Proteomes" id="UP000183635">
    <property type="component" value="Unassembled WGS sequence"/>
</dbReference>
<evidence type="ECO:0000313" key="1">
    <source>
        <dbReference type="EMBL" id="SFH44182.1"/>
    </source>
</evidence>
<proteinExistence type="predicted"/>
<sequence>MLIRIILRTIPLACVTLFTLAVYLTDTPLDRARALSRLDHGRLAWAEGLVKCPAPWANLPVSACPGADHARIPPPPH</sequence>
<evidence type="ECO:0000313" key="2">
    <source>
        <dbReference type="Proteomes" id="UP000183635"/>
    </source>
</evidence>
<name>A0A1I3A202_9RHOB</name>
<gene>
    <name evidence="1" type="ORF">SAMN04488021_11233</name>
</gene>
<dbReference type="STRING" id="34004.SAMN04488021_11233"/>
<protein>
    <submittedName>
        <fullName evidence="1">Uncharacterized protein</fullName>
    </submittedName>
</protein>
<dbReference type="RefSeq" id="WP_074967293.1">
    <property type="nucleotide sequence ID" value="NZ_CBCRYP010000010.1"/>
</dbReference>
<reference evidence="1 2" key="1">
    <citation type="submission" date="2016-10" db="EMBL/GenBank/DDBJ databases">
        <authorList>
            <person name="de Groot N.N."/>
        </authorList>
    </citation>
    <scope>NUCLEOTIDE SEQUENCE [LARGE SCALE GENOMIC DNA]</scope>
    <source>
        <strain evidence="1 2">DSM 8537</strain>
    </source>
</reference>
<accession>A0A1I3A202</accession>
<dbReference type="EMBL" id="FOPU01000012">
    <property type="protein sequence ID" value="SFH44182.1"/>
    <property type="molecule type" value="Genomic_DNA"/>
</dbReference>